<sequence length="46" mass="5273">MIHLRRRPRAVAIARTEQSHRHHELIAFGAVIALFLVVTFATFATF</sequence>
<name>A0ABY8DDE6_9HYPH</name>
<evidence type="ECO:0000256" key="1">
    <source>
        <dbReference type="SAM" id="Phobius"/>
    </source>
</evidence>
<keyword evidence="1" id="KW-0812">Transmembrane</keyword>
<evidence type="ECO:0000313" key="3">
    <source>
        <dbReference type="Proteomes" id="UP001229355"/>
    </source>
</evidence>
<reference evidence="2 3" key="1">
    <citation type="submission" date="2023-03" db="EMBL/GenBank/DDBJ databases">
        <authorList>
            <person name="Kaur S."/>
            <person name="Espinosa-Saiz D."/>
            <person name="Velazquez E."/>
            <person name="Menendez E."/>
            <person name="diCenzo G.C."/>
        </authorList>
    </citation>
    <scope>NUCLEOTIDE SEQUENCE [LARGE SCALE GENOMIC DNA]</scope>
    <source>
        <strain evidence="2 3">LMG 24692</strain>
    </source>
</reference>
<feature type="transmembrane region" description="Helical" evidence="1">
    <location>
        <begin position="25"/>
        <end position="44"/>
    </location>
</feature>
<keyword evidence="3" id="KW-1185">Reference proteome</keyword>
<dbReference type="RefSeq" id="WP_280660086.1">
    <property type="nucleotide sequence ID" value="NZ_CP120373.1"/>
</dbReference>
<keyword evidence="1" id="KW-0472">Membrane</keyword>
<organism evidence="2 3">
    <name type="scientific">Sinorhizobium garamanticum</name>
    <dbReference type="NCBI Taxonomy" id="680247"/>
    <lineage>
        <taxon>Bacteria</taxon>
        <taxon>Pseudomonadati</taxon>
        <taxon>Pseudomonadota</taxon>
        <taxon>Alphaproteobacteria</taxon>
        <taxon>Hyphomicrobiales</taxon>
        <taxon>Rhizobiaceae</taxon>
        <taxon>Sinorhizobium/Ensifer group</taxon>
        <taxon>Sinorhizobium</taxon>
    </lineage>
</organism>
<dbReference type="EMBL" id="CP120373">
    <property type="protein sequence ID" value="WEX88073.1"/>
    <property type="molecule type" value="Genomic_DNA"/>
</dbReference>
<protein>
    <submittedName>
        <fullName evidence="2">Uncharacterized protein</fullName>
    </submittedName>
</protein>
<evidence type="ECO:0000313" key="2">
    <source>
        <dbReference type="EMBL" id="WEX88073.1"/>
    </source>
</evidence>
<dbReference type="Proteomes" id="UP001229355">
    <property type="component" value="Chromosome 1"/>
</dbReference>
<gene>
    <name evidence="2" type="ORF">PZN02_000528</name>
</gene>
<keyword evidence="1" id="KW-1133">Transmembrane helix</keyword>
<proteinExistence type="predicted"/>
<accession>A0ABY8DDE6</accession>